<dbReference type="Pfam" id="PF00480">
    <property type="entry name" value="ROK"/>
    <property type="match status" value="1"/>
</dbReference>
<dbReference type="EMBL" id="QTTT01000001">
    <property type="protein sequence ID" value="REF00781.1"/>
    <property type="molecule type" value="Genomic_DNA"/>
</dbReference>
<reference evidence="2 3" key="1">
    <citation type="submission" date="2018-08" db="EMBL/GenBank/DDBJ databases">
        <title>Sequencing the genomes of 1000 actinobacteria strains.</title>
        <authorList>
            <person name="Klenk H.-P."/>
        </authorList>
    </citation>
    <scope>NUCLEOTIDE SEQUENCE [LARGE SCALE GENOMIC DNA]</scope>
    <source>
        <strain evidence="2 3">DSM 43927</strain>
    </source>
</reference>
<gene>
    <name evidence="2" type="ORF">DFJ69_6362</name>
</gene>
<evidence type="ECO:0000313" key="2">
    <source>
        <dbReference type="EMBL" id="REF00781.1"/>
    </source>
</evidence>
<proteinExistence type="inferred from homology"/>
<dbReference type="Gene3D" id="3.30.420.40">
    <property type="match status" value="2"/>
</dbReference>
<dbReference type="PANTHER" id="PTHR18964">
    <property type="entry name" value="ROK (REPRESSOR, ORF, KINASE) FAMILY"/>
    <property type="match status" value="1"/>
</dbReference>
<keyword evidence="3" id="KW-1185">Reference proteome</keyword>
<keyword evidence="2" id="KW-0808">Transferase</keyword>
<protein>
    <submittedName>
        <fullName evidence="2">Glucokinase</fullName>
    </submittedName>
</protein>
<dbReference type="InterPro" id="IPR000600">
    <property type="entry name" value="ROK"/>
</dbReference>
<comment type="similarity">
    <text evidence="1">Belongs to the ROK (NagC/XylR) family.</text>
</comment>
<dbReference type="Proteomes" id="UP000256661">
    <property type="component" value="Unassembled WGS sequence"/>
</dbReference>
<dbReference type="SUPFAM" id="SSF53067">
    <property type="entry name" value="Actin-like ATPase domain"/>
    <property type="match status" value="1"/>
</dbReference>
<evidence type="ECO:0000313" key="3">
    <source>
        <dbReference type="Proteomes" id="UP000256661"/>
    </source>
</evidence>
<dbReference type="RefSeq" id="WP_211328880.1">
    <property type="nucleotide sequence ID" value="NZ_QTTT01000001.1"/>
</dbReference>
<name>A0A3D9T1R4_9ACTN</name>
<keyword evidence="2" id="KW-0418">Kinase</keyword>
<dbReference type="CDD" id="cd23763">
    <property type="entry name" value="ASKHA_ATPase_ROK"/>
    <property type="match status" value="1"/>
</dbReference>
<sequence length="295" mass="29805">MGEIPALEIGGTHVSAAVVDDSTWRPIGPATRRPLRADASPEEFLTAVVAAAARLARGPSPIWGVAIPDPFDYSRGTALYEGVGKFGALYGLDVGAALGPRLGAGGLIFVNDADAFALGEWVRLARTAGGDGPRRCVGITLGTGIGSGWIIDGRPVHHGSGLPPGGRAHRLVVDGVPLEDVMSRRAIRAAYRMSGGDADADVAAIAAAARAGDAAATSVLRPALSALGTALGPCLRAFGPDVVIVGGSMAGSWDLFEPWFRAGAGDLPPIRVTPDTTASALVGAARHASSAPGGR</sequence>
<dbReference type="InterPro" id="IPR043129">
    <property type="entry name" value="ATPase_NBD"/>
</dbReference>
<accession>A0A3D9T1R4</accession>
<evidence type="ECO:0000256" key="1">
    <source>
        <dbReference type="ARBA" id="ARBA00006479"/>
    </source>
</evidence>
<comment type="caution">
    <text evidence="2">The sequence shown here is derived from an EMBL/GenBank/DDBJ whole genome shotgun (WGS) entry which is preliminary data.</text>
</comment>
<dbReference type="AlphaFoldDB" id="A0A3D9T1R4"/>
<dbReference type="PANTHER" id="PTHR18964:SF169">
    <property type="entry name" value="N-ACETYLMANNOSAMINE KINASE"/>
    <property type="match status" value="1"/>
</dbReference>
<organism evidence="2 3">
    <name type="scientific">Thermomonospora umbrina</name>
    <dbReference type="NCBI Taxonomy" id="111806"/>
    <lineage>
        <taxon>Bacteria</taxon>
        <taxon>Bacillati</taxon>
        <taxon>Actinomycetota</taxon>
        <taxon>Actinomycetes</taxon>
        <taxon>Streptosporangiales</taxon>
        <taxon>Thermomonosporaceae</taxon>
        <taxon>Thermomonospora</taxon>
    </lineage>
</organism>
<dbReference type="GO" id="GO:0016301">
    <property type="term" value="F:kinase activity"/>
    <property type="evidence" value="ECO:0007669"/>
    <property type="project" value="UniProtKB-KW"/>
</dbReference>